<evidence type="ECO:0000259" key="13">
    <source>
        <dbReference type="SMART" id="SM01228"/>
    </source>
</evidence>
<evidence type="ECO:0000313" key="15">
    <source>
        <dbReference type="Proteomes" id="UP000238801"/>
    </source>
</evidence>
<dbReference type="PROSITE" id="PS01281">
    <property type="entry name" value="GIDA_2"/>
    <property type="match status" value="1"/>
</dbReference>
<evidence type="ECO:0000256" key="5">
    <source>
        <dbReference type="ARBA" id="ARBA00022490"/>
    </source>
</evidence>
<evidence type="ECO:0000313" key="14">
    <source>
        <dbReference type="EMBL" id="PRY93125.1"/>
    </source>
</evidence>
<feature type="binding site" evidence="12">
    <location>
        <begin position="14"/>
        <end position="19"/>
    </location>
    <ligand>
        <name>FAD</name>
        <dbReference type="ChEBI" id="CHEBI:57692"/>
    </ligand>
</feature>
<accession>A0A2T0X2K4</accession>
<dbReference type="InterPro" id="IPR004416">
    <property type="entry name" value="MnmG"/>
</dbReference>
<dbReference type="EMBL" id="PVTT01000002">
    <property type="protein sequence ID" value="PRY93125.1"/>
    <property type="molecule type" value="Genomic_DNA"/>
</dbReference>
<protein>
    <recommendedName>
        <fullName evidence="4 12">tRNA uridine 5-carboxymethylaminomethyl modification enzyme MnmG</fullName>
    </recommendedName>
    <alternativeName>
        <fullName evidence="11 12">Glucose-inhibited division protein A</fullName>
    </alternativeName>
</protein>
<dbReference type="PROSITE" id="PS01280">
    <property type="entry name" value="GIDA_1"/>
    <property type="match status" value="1"/>
</dbReference>
<dbReference type="GO" id="GO:0002098">
    <property type="term" value="P:tRNA wobble uridine modification"/>
    <property type="evidence" value="ECO:0007669"/>
    <property type="project" value="InterPro"/>
</dbReference>
<dbReference type="PRINTS" id="PR00411">
    <property type="entry name" value="PNDRDTASEI"/>
</dbReference>
<evidence type="ECO:0000256" key="4">
    <source>
        <dbReference type="ARBA" id="ARBA00020461"/>
    </source>
</evidence>
<dbReference type="GO" id="GO:0030488">
    <property type="term" value="P:tRNA methylation"/>
    <property type="evidence" value="ECO:0007669"/>
    <property type="project" value="TreeGrafter"/>
</dbReference>
<name>A0A2T0X2K4_9RHOB</name>
<comment type="similarity">
    <text evidence="3 12">Belongs to the MnmG family.</text>
</comment>
<feature type="domain" description="tRNA uridine 5-carboxymethylaminomethyl modification enzyme C-terminal subdomain" evidence="13">
    <location>
        <begin position="490"/>
        <end position="560"/>
    </location>
</feature>
<dbReference type="RefSeq" id="WP_106160747.1">
    <property type="nucleotide sequence ID" value="NZ_PVTT01000002.1"/>
</dbReference>
<dbReference type="InterPro" id="IPR040131">
    <property type="entry name" value="MnmG_N"/>
</dbReference>
<comment type="subcellular location">
    <subcellularLocation>
        <location evidence="12">Cytoplasm</location>
    </subcellularLocation>
</comment>
<sequence>MFHVEHSYDVIVIGAGHAGLEAADAAARAGARTLVLSMREGDWGALSCNPAMGGVGKSHLLREVDAMGGVTARLSDGAAIHYRLLNASKGPAVQGPRAQIDRAAYPRIVRDYVRTAAFAFRAGEVTRLVLAGGRVAGVALSDGSELHAPAVVLTTGTFLGGRIHIGDVSREAGRIGDDSASILAAQLRDVFPGIGRLKTGTPPRLDARTIDWPRVATQPSDPDPVFLSFGTDRIRCEQVACGITQTNPRTHEIVADNLDRSAMYGGRIDSIGPRYCPSIEDKVVRFADRTSHNVFLEPESRETGWIYPNGISTSLPEDVQRSYVRTIEGLEAAEILQSGYAVEYDFIQPTALAPTLEAREVPGLYLAGQINGTTGYEEAAAQGLLAGANAALRVAGHDPLVLGRDQAYLGVLVDDLTTRGVTEPYRMFTSRAEFRLSLRPDNADERLTEIAGAAGLVTEAERVAVTDRRRRIREGKGIGRGERIAQEAERLYRPYLERQARAVEAARRDRDVAIPVGIDFDLPGLSGELREKLTRSAPKTLEDVQRIPGMTPTAVARIMAAIRKAA</sequence>
<dbReference type="Proteomes" id="UP000238801">
    <property type="component" value="Unassembled WGS sequence"/>
</dbReference>
<dbReference type="SMART" id="SM01228">
    <property type="entry name" value="GIDA_assoc_3"/>
    <property type="match status" value="1"/>
</dbReference>
<dbReference type="GO" id="GO:0005829">
    <property type="term" value="C:cytosol"/>
    <property type="evidence" value="ECO:0007669"/>
    <property type="project" value="TreeGrafter"/>
</dbReference>
<dbReference type="InterPro" id="IPR002218">
    <property type="entry name" value="MnmG-rel"/>
</dbReference>
<comment type="subunit">
    <text evidence="10 12">Homodimer. Heterotetramer of two MnmE and two MnmG subunits.</text>
</comment>
<evidence type="ECO:0000256" key="6">
    <source>
        <dbReference type="ARBA" id="ARBA00022630"/>
    </source>
</evidence>
<dbReference type="Pfam" id="PF13932">
    <property type="entry name" value="SAM_GIDA_C"/>
    <property type="match status" value="1"/>
</dbReference>
<dbReference type="InterPro" id="IPR036188">
    <property type="entry name" value="FAD/NAD-bd_sf"/>
</dbReference>
<comment type="function">
    <text evidence="2 12">NAD-binding protein involved in the addition of a carboxymethylaminomethyl (cmnm) group at the wobble position (U34) of certain tRNAs, forming tRNA-cmnm(5)s(2)U34.</text>
</comment>
<keyword evidence="5 12" id="KW-0963">Cytoplasm</keyword>
<dbReference type="Gene3D" id="3.50.50.60">
    <property type="entry name" value="FAD/NAD(P)-binding domain"/>
    <property type="match status" value="2"/>
</dbReference>
<dbReference type="AlphaFoldDB" id="A0A2T0X2K4"/>
<dbReference type="HAMAP" id="MF_00129">
    <property type="entry name" value="MnmG_GidA"/>
    <property type="match status" value="1"/>
</dbReference>
<dbReference type="FunFam" id="3.50.50.60:FF:000002">
    <property type="entry name" value="tRNA uridine 5-carboxymethylaminomethyl modification enzyme MnmG"/>
    <property type="match status" value="1"/>
</dbReference>
<evidence type="ECO:0000256" key="10">
    <source>
        <dbReference type="ARBA" id="ARBA00025948"/>
    </source>
</evidence>
<dbReference type="OrthoDB" id="9815560at2"/>
<keyword evidence="6 12" id="KW-0285">Flavoprotein</keyword>
<dbReference type="InterPro" id="IPR026904">
    <property type="entry name" value="MnmG_C"/>
</dbReference>
<dbReference type="SUPFAM" id="SSF51905">
    <property type="entry name" value="FAD/NAD(P)-binding domain"/>
    <property type="match status" value="1"/>
</dbReference>
<gene>
    <name evidence="12" type="primary">mnmG</name>
    <name evidence="12" type="synonym">gidA</name>
    <name evidence="14" type="ORF">BCF33_1991</name>
</gene>
<proteinExistence type="inferred from homology"/>
<keyword evidence="9 12" id="KW-0520">NAD</keyword>
<reference evidence="14 15" key="1">
    <citation type="submission" date="2018-03" db="EMBL/GenBank/DDBJ databases">
        <title>Genomic Encyclopedia of Archaeal and Bacterial Type Strains, Phase II (KMG-II): from individual species to whole genera.</title>
        <authorList>
            <person name="Goeker M."/>
        </authorList>
    </citation>
    <scope>NUCLEOTIDE SEQUENCE [LARGE SCALE GENOMIC DNA]</scope>
    <source>
        <strain evidence="14 15">DSM 29318</strain>
    </source>
</reference>
<feature type="binding site" evidence="12">
    <location>
        <begin position="272"/>
        <end position="286"/>
    </location>
    <ligand>
        <name>NAD(+)</name>
        <dbReference type="ChEBI" id="CHEBI:57540"/>
    </ligand>
</feature>
<dbReference type="Pfam" id="PF01134">
    <property type="entry name" value="GIDA"/>
    <property type="match status" value="1"/>
</dbReference>
<evidence type="ECO:0000256" key="9">
    <source>
        <dbReference type="ARBA" id="ARBA00023027"/>
    </source>
</evidence>
<evidence type="ECO:0000256" key="11">
    <source>
        <dbReference type="ARBA" id="ARBA00031800"/>
    </source>
</evidence>
<dbReference type="NCBIfam" id="TIGR00136">
    <property type="entry name" value="mnmG_gidA"/>
    <property type="match status" value="1"/>
</dbReference>
<keyword evidence="15" id="KW-1185">Reference proteome</keyword>
<dbReference type="InterPro" id="IPR020595">
    <property type="entry name" value="MnmG-rel_CS"/>
</dbReference>
<dbReference type="PANTHER" id="PTHR11806:SF0">
    <property type="entry name" value="PROTEIN MTO1 HOMOLOG, MITOCHONDRIAL"/>
    <property type="match status" value="1"/>
</dbReference>
<organism evidence="14 15">
    <name type="scientific">Hasllibacter halocynthiae</name>
    <dbReference type="NCBI Taxonomy" id="595589"/>
    <lineage>
        <taxon>Bacteria</taxon>
        <taxon>Pseudomonadati</taxon>
        <taxon>Pseudomonadota</taxon>
        <taxon>Alphaproteobacteria</taxon>
        <taxon>Rhodobacterales</taxon>
        <taxon>Roseobacteraceae</taxon>
        <taxon>Hasllibacter</taxon>
    </lineage>
</organism>
<evidence type="ECO:0000256" key="12">
    <source>
        <dbReference type="HAMAP-Rule" id="MF_00129"/>
    </source>
</evidence>
<keyword evidence="8 12" id="KW-0274">FAD</keyword>
<keyword evidence="7 12" id="KW-0819">tRNA processing</keyword>
<comment type="caution">
    <text evidence="14">The sequence shown here is derived from an EMBL/GenBank/DDBJ whole genome shotgun (WGS) entry which is preliminary data.</text>
</comment>
<evidence type="ECO:0000256" key="1">
    <source>
        <dbReference type="ARBA" id="ARBA00001974"/>
    </source>
</evidence>
<evidence type="ECO:0000256" key="7">
    <source>
        <dbReference type="ARBA" id="ARBA00022694"/>
    </source>
</evidence>
<dbReference type="GO" id="GO:0050660">
    <property type="term" value="F:flavin adenine dinucleotide binding"/>
    <property type="evidence" value="ECO:0007669"/>
    <property type="project" value="UniProtKB-UniRule"/>
</dbReference>
<dbReference type="PANTHER" id="PTHR11806">
    <property type="entry name" value="GLUCOSE INHIBITED DIVISION PROTEIN A"/>
    <property type="match status" value="1"/>
</dbReference>
<dbReference type="InterPro" id="IPR044920">
    <property type="entry name" value="MnmG_C_subdom_sf"/>
</dbReference>
<dbReference type="Gene3D" id="1.10.150.570">
    <property type="entry name" value="GidA associated domain, C-terminal subdomain"/>
    <property type="match status" value="1"/>
</dbReference>
<comment type="caution">
    <text evidence="12">Lacks conserved residue(s) required for the propagation of feature annotation.</text>
</comment>
<dbReference type="InterPro" id="IPR047001">
    <property type="entry name" value="MnmG_C_subdom"/>
</dbReference>
<evidence type="ECO:0000256" key="3">
    <source>
        <dbReference type="ARBA" id="ARBA00007653"/>
    </source>
</evidence>
<evidence type="ECO:0000256" key="8">
    <source>
        <dbReference type="ARBA" id="ARBA00022827"/>
    </source>
</evidence>
<evidence type="ECO:0000256" key="2">
    <source>
        <dbReference type="ARBA" id="ARBA00003717"/>
    </source>
</evidence>
<comment type="cofactor">
    <cofactor evidence="1 12">
        <name>FAD</name>
        <dbReference type="ChEBI" id="CHEBI:57692"/>
    </cofactor>
</comment>